<dbReference type="GO" id="GO:0031648">
    <property type="term" value="P:protein destabilization"/>
    <property type="evidence" value="ECO:0007669"/>
    <property type="project" value="Ensembl"/>
</dbReference>
<dbReference type="GO" id="GO:1905673">
    <property type="term" value="P:positive regulation of lysosome organization"/>
    <property type="evidence" value="ECO:0007669"/>
    <property type="project" value="Ensembl"/>
</dbReference>
<dbReference type="GO" id="GO:0035458">
    <property type="term" value="P:cellular response to interferon-beta"/>
    <property type="evidence" value="ECO:0000318"/>
    <property type="project" value="GO_Central"/>
</dbReference>
<dbReference type="PANTHER" id="PTHR32341:SF9">
    <property type="entry name" value="IMMUNITY-RELATED GTPASE FAMILY M PROTEIN"/>
    <property type="match status" value="1"/>
</dbReference>
<dbReference type="PROSITE" id="PS51716">
    <property type="entry name" value="G_IRG"/>
    <property type="match status" value="1"/>
</dbReference>
<dbReference type="GO" id="GO:0005789">
    <property type="term" value="C:endoplasmic reticulum membrane"/>
    <property type="evidence" value="ECO:0000318"/>
    <property type="project" value="GO_Central"/>
</dbReference>
<dbReference type="GO" id="GO:0050821">
    <property type="term" value="P:protein stabilization"/>
    <property type="evidence" value="ECO:0007669"/>
    <property type="project" value="Ensembl"/>
</dbReference>
<dbReference type="GO" id="GO:0044546">
    <property type="term" value="P:NLRP3 inflammasome complex assembly"/>
    <property type="evidence" value="ECO:0007669"/>
    <property type="project" value="Ensembl"/>
</dbReference>
<dbReference type="GO" id="GO:0061762">
    <property type="term" value="P:CAMKK-AMPK signaling cascade"/>
    <property type="evidence" value="ECO:0007669"/>
    <property type="project" value="Ensembl"/>
</dbReference>
<organism evidence="6 7">
    <name type="scientific">Pan troglodytes</name>
    <name type="common">Chimpanzee</name>
    <dbReference type="NCBI Taxonomy" id="9598"/>
    <lineage>
        <taxon>Eukaryota</taxon>
        <taxon>Metazoa</taxon>
        <taxon>Chordata</taxon>
        <taxon>Craniata</taxon>
        <taxon>Vertebrata</taxon>
        <taxon>Euteleostomi</taxon>
        <taxon>Mammalia</taxon>
        <taxon>Eutheria</taxon>
        <taxon>Euarchontoglires</taxon>
        <taxon>Primates</taxon>
        <taxon>Haplorrhini</taxon>
        <taxon>Catarrhini</taxon>
        <taxon>Hominidae</taxon>
        <taxon>Pan</taxon>
    </lineage>
</organism>
<evidence type="ECO:0000313" key="7">
    <source>
        <dbReference type="Proteomes" id="UP000002277"/>
    </source>
</evidence>
<dbReference type="InterPro" id="IPR030385">
    <property type="entry name" value="G_IRG_dom"/>
</dbReference>
<dbReference type="GO" id="GO:0045824">
    <property type="term" value="P:negative regulation of innate immune response"/>
    <property type="evidence" value="ECO:0007669"/>
    <property type="project" value="Ensembl"/>
</dbReference>
<evidence type="ECO:0000259" key="5">
    <source>
        <dbReference type="PROSITE" id="PS51716"/>
    </source>
</evidence>
<dbReference type="GO" id="GO:0030163">
    <property type="term" value="P:protein catabolic process"/>
    <property type="evidence" value="ECO:0007669"/>
    <property type="project" value="Ensembl"/>
</dbReference>
<dbReference type="GO" id="GO:0019901">
    <property type="term" value="F:protein kinase binding"/>
    <property type="evidence" value="ECO:0007669"/>
    <property type="project" value="Ensembl"/>
</dbReference>
<dbReference type="EMBL" id="AACZ04059118">
    <property type="status" value="NOT_ANNOTATED_CDS"/>
    <property type="molecule type" value="Genomic_DNA"/>
</dbReference>
<dbReference type="Proteomes" id="UP000002277">
    <property type="component" value="Chromosome 5"/>
</dbReference>
<dbReference type="SUPFAM" id="SSF52540">
    <property type="entry name" value="P-loop containing nucleoside triphosphate hydrolases"/>
    <property type="match status" value="1"/>
</dbReference>
<dbReference type="GO" id="GO:0140367">
    <property type="term" value="P:antibacterial innate immune response"/>
    <property type="evidence" value="ECO:0007669"/>
    <property type="project" value="Ensembl"/>
</dbReference>
<dbReference type="GeneID" id="471699"/>
<feature type="domain" description="IRG-type G" evidence="5">
    <location>
        <begin position="32"/>
        <end position="214"/>
    </location>
</feature>
<dbReference type="GO" id="GO:0000139">
    <property type="term" value="C:Golgi membrane"/>
    <property type="evidence" value="ECO:0007669"/>
    <property type="project" value="Ensembl"/>
</dbReference>
<accession>A0A2I3SJE4</accession>
<dbReference type="AlphaFoldDB" id="A0A2I3SJE4"/>
<evidence type="ECO:0000256" key="3">
    <source>
        <dbReference type="ARBA" id="ARBA00022801"/>
    </source>
</evidence>
<dbReference type="Gene3D" id="3.40.50.300">
    <property type="entry name" value="P-loop containing nucleotide triphosphate hydrolases"/>
    <property type="match status" value="1"/>
</dbReference>
<dbReference type="GO" id="GO:0060335">
    <property type="term" value="P:positive regulation of type II interferon-mediated signaling pathway"/>
    <property type="evidence" value="ECO:0007669"/>
    <property type="project" value="Ensembl"/>
</dbReference>
<name>A0A2I3SJE4_PANTR</name>
<evidence type="ECO:0000256" key="4">
    <source>
        <dbReference type="ARBA" id="ARBA00023134"/>
    </source>
</evidence>
<dbReference type="GO" id="GO:0098586">
    <property type="term" value="P:cellular response to virus"/>
    <property type="evidence" value="ECO:0007669"/>
    <property type="project" value="Ensembl"/>
</dbReference>
<dbReference type="VGNC" id="VGNC:13537">
    <property type="gene designation" value="IRGM"/>
</dbReference>
<dbReference type="GO" id="GO:1901526">
    <property type="term" value="P:positive regulation of mitophagy"/>
    <property type="evidence" value="ECO:0007669"/>
    <property type="project" value="Ensembl"/>
</dbReference>
<dbReference type="GO" id="GO:1901098">
    <property type="term" value="P:positive regulation of autophagosome maturation"/>
    <property type="evidence" value="ECO:0007669"/>
    <property type="project" value="Ensembl"/>
</dbReference>
<dbReference type="InterPro" id="IPR007743">
    <property type="entry name" value="Immunity-related_GTPase-like"/>
</dbReference>
<keyword evidence="7" id="KW-1185">Reference proteome</keyword>
<dbReference type="GO" id="GO:0030674">
    <property type="term" value="F:protein-macromolecule adaptor activity"/>
    <property type="evidence" value="ECO:0007669"/>
    <property type="project" value="Ensembl"/>
</dbReference>
<reference evidence="6" key="3">
    <citation type="submission" date="2025-09" db="UniProtKB">
        <authorList>
            <consortium name="Ensembl"/>
        </authorList>
    </citation>
    <scope>IDENTIFICATION</scope>
</reference>
<gene>
    <name evidence="6 8" type="primary">IRGM</name>
</gene>
<dbReference type="GO" id="GO:0061635">
    <property type="term" value="P:regulation of protein complex stability"/>
    <property type="evidence" value="ECO:0007669"/>
    <property type="project" value="Ensembl"/>
</dbReference>
<dbReference type="FunCoup" id="A0A2I3SJE4">
    <property type="interactions" value="182"/>
</dbReference>
<comment type="similarity">
    <text evidence="1">Belongs to the TRAFAC class dynamin-like GTPase superfamily. IRG family.</text>
</comment>
<dbReference type="GO" id="GO:0005525">
    <property type="term" value="F:GTP binding"/>
    <property type="evidence" value="ECO:0007669"/>
    <property type="project" value="UniProtKB-KW"/>
</dbReference>
<evidence type="ECO:0000256" key="1">
    <source>
        <dbReference type="ARBA" id="ARBA00005429"/>
    </source>
</evidence>
<dbReference type="GO" id="GO:0071211">
    <property type="term" value="P:protein targeting to vacuole involved in autophagy"/>
    <property type="evidence" value="ECO:0007669"/>
    <property type="project" value="Ensembl"/>
</dbReference>
<keyword evidence="2" id="KW-0547">Nucleotide-binding</keyword>
<dbReference type="GO" id="GO:0050829">
    <property type="term" value="P:defense response to Gram-negative bacterium"/>
    <property type="evidence" value="ECO:0007669"/>
    <property type="project" value="Ensembl"/>
</dbReference>
<dbReference type="GO" id="GO:1900181">
    <property type="term" value="P:negative regulation of protein localization to nucleus"/>
    <property type="evidence" value="ECO:0007669"/>
    <property type="project" value="Ensembl"/>
</dbReference>
<dbReference type="GO" id="GO:1900182">
    <property type="term" value="P:positive regulation of protein localization to nucleus"/>
    <property type="evidence" value="ECO:0007669"/>
    <property type="project" value="Ensembl"/>
</dbReference>
<sequence>MEAMNVEKASADGNLPEVISNIKETLKIVSRTPVNITTAGHSGNGMSTFISALRNTGHEGKASPPTGLVKATQRCASYFSSHFSNVVLWDLPGTGSATKTLENYLMEMQFNRYDFIMVASAQFSMNHVMLAKTAEDMGKKFYIVWTKLDLDLSTGALPEVQLLQIRENVLENLQKERLACHEKYLKSTPENSTRPRNIPSRRKLYVNLLRIFNS</sequence>
<evidence type="ECO:0000313" key="6">
    <source>
        <dbReference type="Ensembl" id="ENSPTRP00000077130.1"/>
    </source>
</evidence>
<dbReference type="CTD" id="345611"/>
<dbReference type="InParanoid" id="A0A2I3SJE4"/>
<dbReference type="Bgee" id="ENSPTRG00000040838">
    <property type="expression patterns" value="Expressed in thymus and 2 other cell types or tissues"/>
</dbReference>
<dbReference type="GO" id="GO:0050700">
    <property type="term" value="F:CARD domain binding"/>
    <property type="evidence" value="ECO:0007669"/>
    <property type="project" value="Ensembl"/>
</dbReference>
<dbReference type="GO" id="GO:0000421">
    <property type="term" value="C:autophagosome membrane"/>
    <property type="evidence" value="ECO:0007669"/>
    <property type="project" value="Ensembl"/>
</dbReference>
<dbReference type="PANTHER" id="PTHR32341">
    <property type="entry name" value="INTERFERON-INDUCIBLE GTPASE"/>
    <property type="match status" value="1"/>
</dbReference>
<evidence type="ECO:0000313" key="8">
    <source>
        <dbReference type="VGNC" id="VGNC:13537"/>
    </source>
</evidence>
<reference evidence="6 7" key="1">
    <citation type="journal article" date="2005" name="Nature">
        <title>Initial sequence of the chimpanzee genome and comparison with the human genome.</title>
        <authorList>
            <consortium name="Chimpanzee sequencing and analysis consortium"/>
        </authorList>
    </citation>
    <scope>NUCLEOTIDE SEQUENCE [LARGE SCALE GENOMIC DNA]</scope>
</reference>
<dbReference type="InterPro" id="IPR051515">
    <property type="entry name" value="IRG"/>
</dbReference>
<dbReference type="GO" id="GO:0045087">
    <property type="term" value="P:innate immune response"/>
    <property type="evidence" value="ECO:0000318"/>
    <property type="project" value="GO_Central"/>
</dbReference>
<dbReference type="GO" id="GO:0003925">
    <property type="term" value="F:G protein activity"/>
    <property type="evidence" value="ECO:0007669"/>
    <property type="project" value="Ensembl"/>
</dbReference>
<dbReference type="GO" id="GO:0000045">
    <property type="term" value="P:autophagosome assembly"/>
    <property type="evidence" value="ECO:0000318"/>
    <property type="project" value="GO_Central"/>
</dbReference>
<evidence type="ECO:0000256" key="2">
    <source>
        <dbReference type="ARBA" id="ARBA00022741"/>
    </source>
</evidence>
<dbReference type="GO" id="GO:0050728">
    <property type="term" value="P:negative regulation of inflammatory response"/>
    <property type="evidence" value="ECO:0007669"/>
    <property type="project" value="Ensembl"/>
</dbReference>
<dbReference type="Ensembl" id="ENSPTRT00000077529.1">
    <property type="protein sequence ID" value="ENSPTRP00000077130.1"/>
    <property type="gene ID" value="ENSPTRG00000040838.2"/>
</dbReference>
<dbReference type="GO" id="GO:0005829">
    <property type="term" value="C:cytosol"/>
    <property type="evidence" value="ECO:0007669"/>
    <property type="project" value="Ensembl"/>
</dbReference>
<dbReference type="OMA" id="MIISSER"/>
<dbReference type="GO" id="GO:0043124">
    <property type="term" value="P:negative regulation of canonical NF-kappaB signal transduction"/>
    <property type="evidence" value="ECO:0007669"/>
    <property type="project" value="Ensembl"/>
</dbReference>
<dbReference type="GO" id="GO:0007040">
    <property type="term" value="P:lysosome organization"/>
    <property type="evidence" value="ECO:0007669"/>
    <property type="project" value="Ensembl"/>
</dbReference>
<dbReference type="GO" id="GO:0005739">
    <property type="term" value="C:mitochondrion"/>
    <property type="evidence" value="ECO:0007669"/>
    <property type="project" value="Ensembl"/>
</dbReference>
<dbReference type="GO" id="GO:1904417">
    <property type="term" value="P:positive regulation of xenophagy"/>
    <property type="evidence" value="ECO:0007669"/>
    <property type="project" value="Ensembl"/>
</dbReference>
<keyword evidence="3" id="KW-0378">Hydrolase</keyword>
<dbReference type="GO" id="GO:0051434">
    <property type="term" value="F:BH3 domain binding"/>
    <property type="evidence" value="ECO:0007669"/>
    <property type="project" value="Ensembl"/>
</dbReference>
<dbReference type="FunFam" id="3.40.50.300:FF:000541">
    <property type="entry name" value="Immunity related GTPase M"/>
    <property type="match status" value="1"/>
</dbReference>
<dbReference type="Pfam" id="PF05049">
    <property type="entry name" value="IIGP"/>
    <property type="match status" value="1"/>
</dbReference>
<dbReference type="GO" id="GO:1900226">
    <property type="term" value="P:negative regulation of NLRP3 inflammasome complex assembly"/>
    <property type="evidence" value="ECO:0007669"/>
    <property type="project" value="Ensembl"/>
</dbReference>
<proteinExistence type="inferred from homology"/>
<protein>
    <submittedName>
        <fullName evidence="6">Immunity related GTPase M</fullName>
    </submittedName>
</protein>
<reference evidence="6" key="2">
    <citation type="submission" date="2025-08" db="UniProtKB">
        <authorList>
            <consortium name="Ensembl"/>
        </authorList>
    </citation>
    <scope>IDENTIFICATION</scope>
</reference>
<keyword evidence="4" id="KW-0342">GTP-binding</keyword>
<dbReference type="InterPro" id="IPR027417">
    <property type="entry name" value="P-loop_NTPase"/>
</dbReference>
<dbReference type="GO" id="GO:0050687">
    <property type="term" value="P:negative regulation of defense response to virus"/>
    <property type="evidence" value="ECO:0007669"/>
    <property type="project" value="Ensembl"/>
</dbReference>
<dbReference type="GO" id="GO:0160049">
    <property type="term" value="P:negative regulation of cGAS/STING signaling pathway"/>
    <property type="evidence" value="ECO:0007669"/>
    <property type="project" value="Ensembl"/>
</dbReference>
<dbReference type="GeneTree" id="ENSGT00950000183007"/>
<dbReference type="RefSeq" id="XP_063666249.1">
    <property type="nucleotide sequence ID" value="XM_063810179.1"/>
</dbReference>
<dbReference type="GO" id="GO:0071222">
    <property type="term" value="P:cellular response to lipopolysaccharide"/>
    <property type="evidence" value="ECO:0007669"/>
    <property type="project" value="Ensembl"/>
</dbReference>
<dbReference type="GO" id="GO:0043539">
    <property type="term" value="F:protein serine/threonine kinase activator activity"/>
    <property type="evidence" value="ECO:0007669"/>
    <property type="project" value="Ensembl"/>
</dbReference>
<dbReference type="GO" id="GO:0032480">
    <property type="term" value="P:negative regulation of type I interferon production"/>
    <property type="evidence" value="ECO:0007669"/>
    <property type="project" value="Ensembl"/>
</dbReference>
<dbReference type="GO" id="GO:0070431">
    <property type="term" value="P:nucleotide-binding oligomerization domain containing 2 signaling pathway"/>
    <property type="evidence" value="ECO:0007669"/>
    <property type="project" value="Ensembl"/>
</dbReference>
<dbReference type="GO" id="GO:0003924">
    <property type="term" value="F:GTPase activity"/>
    <property type="evidence" value="ECO:0000318"/>
    <property type="project" value="GO_Central"/>
</dbReference>